<dbReference type="PANTHER" id="PTHR12264">
    <property type="entry name" value="TRANSCRIPTION INITIATION FACTOR TFIID SUBUNIT 12"/>
    <property type="match status" value="1"/>
</dbReference>
<protein>
    <recommendedName>
        <fullName evidence="3">Transcription initiation factor TFIID subunit 12</fullName>
    </recommendedName>
</protein>
<dbReference type="GO" id="GO:0017025">
    <property type="term" value="F:TBP-class protein binding"/>
    <property type="evidence" value="ECO:0007669"/>
    <property type="project" value="TreeGrafter"/>
</dbReference>
<dbReference type="OrthoDB" id="2193432at2759"/>
<feature type="domain" description="Transcription initiation factor TFIID subunit 12" evidence="8">
    <location>
        <begin position="189"/>
        <end position="256"/>
    </location>
</feature>
<evidence type="ECO:0000259" key="8">
    <source>
        <dbReference type="Pfam" id="PF03847"/>
    </source>
</evidence>
<evidence type="ECO:0000256" key="5">
    <source>
        <dbReference type="ARBA" id="ARBA00023163"/>
    </source>
</evidence>
<dbReference type="EMBL" id="MTYJ01000052">
    <property type="protein sequence ID" value="OQV18181.1"/>
    <property type="molecule type" value="Genomic_DNA"/>
</dbReference>
<comment type="similarity">
    <text evidence="2">Belongs to the TAF12 family.</text>
</comment>
<evidence type="ECO:0000313" key="9">
    <source>
        <dbReference type="EMBL" id="OQV18181.1"/>
    </source>
</evidence>
<keyword evidence="10" id="KW-1185">Reference proteome</keyword>
<evidence type="ECO:0000256" key="7">
    <source>
        <dbReference type="SAM" id="MobiDB-lite"/>
    </source>
</evidence>
<dbReference type="PANTHER" id="PTHR12264:SF21">
    <property type="entry name" value="TRANSCRIPTION INITIATION FACTOR TFIID SUBUNIT 12"/>
    <property type="match status" value="1"/>
</dbReference>
<feature type="compositionally biased region" description="Low complexity" evidence="7">
    <location>
        <begin position="113"/>
        <end position="124"/>
    </location>
</feature>
<dbReference type="GO" id="GO:0000124">
    <property type="term" value="C:SAGA complex"/>
    <property type="evidence" value="ECO:0007669"/>
    <property type="project" value="InterPro"/>
</dbReference>
<evidence type="ECO:0000313" key="10">
    <source>
        <dbReference type="Proteomes" id="UP000192578"/>
    </source>
</evidence>
<keyword evidence="4" id="KW-0805">Transcription regulation</keyword>
<dbReference type="Proteomes" id="UP000192578">
    <property type="component" value="Unassembled WGS sequence"/>
</dbReference>
<dbReference type="GO" id="GO:0046982">
    <property type="term" value="F:protein heterodimerization activity"/>
    <property type="evidence" value="ECO:0007669"/>
    <property type="project" value="InterPro"/>
</dbReference>
<dbReference type="GO" id="GO:0051123">
    <property type="term" value="P:RNA polymerase II preinitiation complex assembly"/>
    <property type="evidence" value="ECO:0007669"/>
    <property type="project" value="TreeGrafter"/>
</dbReference>
<gene>
    <name evidence="9" type="ORF">BV898_07771</name>
</gene>
<dbReference type="GO" id="GO:0005669">
    <property type="term" value="C:transcription factor TFIID complex"/>
    <property type="evidence" value="ECO:0007669"/>
    <property type="project" value="InterPro"/>
</dbReference>
<sequence>MANSPSGSGSALPLHLQSALPSHSVGSPSGSSESLDSPSSPQRQLNNSNNIPPHSQGSPSSASYSVASPPFSGSVIQTAPSSARPFSGPNPFTANPPDPVKSPPPVGVIHGPNSSANGSSASSSTTEHAKSPAVSHAAASSAATAALTAASSSAPSTSSKKSPAASASVASSTTATSVVPKSELPLLLSKDKLDQLTKSVDPNLKLDDDVQEFLQQYAGELVDEIATMSAKLAQARKSKVLEVQDVKYYLEHNWNMFIPGFGADAIKAKRKLPETEAHKNRQAIIKKHLKKF</sequence>
<evidence type="ECO:0000256" key="1">
    <source>
        <dbReference type="ARBA" id="ARBA00004123"/>
    </source>
</evidence>
<feature type="compositionally biased region" description="Polar residues" evidence="7">
    <location>
        <begin position="42"/>
        <end position="51"/>
    </location>
</feature>
<feature type="compositionally biased region" description="Low complexity" evidence="7">
    <location>
        <begin position="21"/>
        <end position="41"/>
    </location>
</feature>
<name>A0A1W0WSL5_HYPEX</name>
<dbReference type="Gene3D" id="1.10.20.10">
    <property type="entry name" value="Histone, subunit A"/>
    <property type="match status" value="1"/>
</dbReference>
<evidence type="ECO:0000256" key="3">
    <source>
        <dbReference type="ARBA" id="ARBA00017484"/>
    </source>
</evidence>
<evidence type="ECO:0000256" key="2">
    <source>
        <dbReference type="ARBA" id="ARBA00007530"/>
    </source>
</evidence>
<proteinExistence type="inferred from homology"/>
<dbReference type="GO" id="GO:0003677">
    <property type="term" value="F:DNA binding"/>
    <property type="evidence" value="ECO:0007669"/>
    <property type="project" value="TreeGrafter"/>
</dbReference>
<accession>A0A1W0WSL5</accession>
<keyword evidence="5" id="KW-0804">Transcription</keyword>
<dbReference type="AlphaFoldDB" id="A0A1W0WSL5"/>
<keyword evidence="6" id="KW-0539">Nucleus</keyword>
<evidence type="ECO:0000256" key="6">
    <source>
        <dbReference type="ARBA" id="ARBA00023242"/>
    </source>
</evidence>
<dbReference type="CDD" id="cd07981">
    <property type="entry name" value="HFD_TAF12"/>
    <property type="match status" value="1"/>
</dbReference>
<feature type="compositionally biased region" description="Low complexity" evidence="7">
    <location>
        <begin position="52"/>
        <end position="72"/>
    </location>
</feature>
<dbReference type="InterPro" id="IPR009072">
    <property type="entry name" value="Histone-fold"/>
</dbReference>
<dbReference type="InterPro" id="IPR037794">
    <property type="entry name" value="TAF12"/>
</dbReference>
<dbReference type="SUPFAM" id="SSF47113">
    <property type="entry name" value="Histone-fold"/>
    <property type="match status" value="1"/>
</dbReference>
<reference evidence="10" key="1">
    <citation type="submission" date="2017-01" db="EMBL/GenBank/DDBJ databases">
        <title>Comparative genomics of anhydrobiosis in the tardigrade Hypsibius dujardini.</title>
        <authorList>
            <person name="Yoshida Y."/>
            <person name="Koutsovoulos G."/>
            <person name="Laetsch D."/>
            <person name="Stevens L."/>
            <person name="Kumar S."/>
            <person name="Horikawa D."/>
            <person name="Ishino K."/>
            <person name="Komine S."/>
            <person name="Tomita M."/>
            <person name="Blaxter M."/>
            <person name="Arakawa K."/>
        </authorList>
    </citation>
    <scope>NUCLEOTIDE SEQUENCE [LARGE SCALE GENOMIC DNA]</scope>
    <source>
        <strain evidence="10">Z151</strain>
    </source>
</reference>
<comment type="caution">
    <text evidence="9">The sequence shown here is derived from an EMBL/GenBank/DDBJ whole genome shotgun (WGS) entry which is preliminary data.</text>
</comment>
<feature type="compositionally biased region" description="Pro residues" evidence="7">
    <location>
        <begin position="94"/>
        <end position="106"/>
    </location>
</feature>
<dbReference type="Pfam" id="PF03847">
    <property type="entry name" value="TFIID_20kDa"/>
    <property type="match status" value="1"/>
</dbReference>
<feature type="compositionally biased region" description="Low complexity" evidence="7">
    <location>
        <begin position="131"/>
        <end position="175"/>
    </location>
</feature>
<dbReference type="InterPro" id="IPR003228">
    <property type="entry name" value="TFIID_TAF12_dom"/>
</dbReference>
<feature type="region of interest" description="Disordered" evidence="7">
    <location>
        <begin position="1"/>
        <end position="175"/>
    </location>
</feature>
<evidence type="ECO:0000256" key="4">
    <source>
        <dbReference type="ARBA" id="ARBA00023015"/>
    </source>
</evidence>
<comment type="subcellular location">
    <subcellularLocation>
        <location evidence="1">Nucleus</location>
    </subcellularLocation>
</comment>
<organism evidence="9 10">
    <name type="scientific">Hypsibius exemplaris</name>
    <name type="common">Freshwater tardigrade</name>
    <dbReference type="NCBI Taxonomy" id="2072580"/>
    <lineage>
        <taxon>Eukaryota</taxon>
        <taxon>Metazoa</taxon>
        <taxon>Ecdysozoa</taxon>
        <taxon>Tardigrada</taxon>
        <taxon>Eutardigrada</taxon>
        <taxon>Parachela</taxon>
        <taxon>Hypsibioidea</taxon>
        <taxon>Hypsibiidae</taxon>
        <taxon>Hypsibius</taxon>
    </lineage>
</organism>